<dbReference type="Proteomes" id="UP000033710">
    <property type="component" value="Unassembled WGS sequence"/>
</dbReference>
<accession>A0A0F2M510</accession>
<comment type="caution">
    <text evidence="2">The sequence shown here is derived from an EMBL/GenBank/DDBJ whole genome shotgun (WGS) entry which is preliminary data.</text>
</comment>
<evidence type="ECO:0000313" key="3">
    <source>
        <dbReference type="Proteomes" id="UP000033710"/>
    </source>
</evidence>
<protein>
    <submittedName>
        <fullName evidence="2">Uncharacterized protein</fullName>
    </submittedName>
</protein>
<dbReference type="KEGG" id="ssck:SPSK_10146"/>
<feature type="region of interest" description="Disordered" evidence="1">
    <location>
        <begin position="33"/>
        <end position="53"/>
    </location>
</feature>
<dbReference type="GeneID" id="27671976"/>
<proteinExistence type="predicted"/>
<evidence type="ECO:0000313" key="2">
    <source>
        <dbReference type="EMBL" id="KJR84788.1"/>
    </source>
</evidence>
<organism evidence="2 3">
    <name type="scientific">Sporothrix schenckii 1099-18</name>
    <dbReference type="NCBI Taxonomy" id="1397361"/>
    <lineage>
        <taxon>Eukaryota</taxon>
        <taxon>Fungi</taxon>
        <taxon>Dikarya</taxon>
        <taxon>Ascomycota</taxon>
        <taxon>Pezizomycotina</taxon>
        <taxon>Sordariomycetes</taxon>
        <taxon>Sordariomycetidae</taxon>
        <taxon>Ophiostomatales</taxon>
        <taxon>Ophiostomataceae</taxon>
        <taxon>Sporothrix</taxon>
    </lineage>
</organism>
<evidence type="ECO:0000256" key="1">
    <source>
        <dbReference type="SAM" id="MobiDB-lite"/>
    </source>
</evidence>
<dbReference type="VEuPathDB" id="FungiDB:SPSK_10146"/>
<dbReference type="EMBL" id="AXCR01000007">
    <property type="protein sequence ID" value="KJR84788.1"/>
    <property type="molecule type" value="Genomic_DNA"/>
</dbReference>
<dbReference type="RefSeq" id="XP_016587464.1">
    <property type="nucleotide sequence ID" value="XM_016736699.1"/>
</dbReference>
<gene>
    <name evidence="2" type="ORF">SPSK_10146</name>
</gene>
<sequence>MAWWLSVTVELWQQAEGEPVRLSGRARAFTVQSRQRGHKAGGGLTLKRDGTLGQDIRAKRPKKAGPGQVPGPVQELKVRFCKKRRGSLERR</sequence>
<name>A0A0F2M510_SPOSC</name>
<dbReference type="AlphaFoldDB" id="A0A0F2M510"/>
<reference evidence="2 3" key="2">
    <citation type="journal article" date="2015" name="Eukaryot. Cell">
        <title>Asexual propagation of a virulent clone complex in a human and feline outbreak of sporotrichosis.</title>
        <authorList>
            <person name="Teixeira Mde M."/>
            <person name="Rodrigues A.M."/>
            <person name="Tsui C.K."/>
            <person name="de Almeida L.G."/>
            <person name="Van Diepeningen A.D."/>
            <person name="van den Ende B.G."/>
            <person name="Fernandes G.F."/>
            <person name="Kano R."/>
            <person name="Hamelin R.C."/>
            <person name="Lopes-Bezerra L.M."/>
            <person name="Vasconcelos A.T."/>
            <person name="de Hoog S."/>
            <person name="de Camargo Z.P."/>
            <person name="Felipe M.S."/>
        </authorList>
    </citation>
    <scope>NUCLEOTIDE SEQUENCE [LARGE SCALE GENOMIC DNA]</scope>
    <source>
        <strain evidence="2 3">1099-18</strain>
    </source>
</reference>
<reference evidence="2 3" key="1">
    <citation type="journal article" date="2014" name="BMC Genomics">
        <title>Comparative genomics of the major fungal agents of human and animal Sporotrichosis: Sporothrix schenckii and Sporothrix brasiliensis.</title>
        <authorList>
            <person name="Teixeira M.M."/>
            <person name="de Almeida L.G."/>
            <person name="Kubitschek-Barreira P."/>
            <person name="Alves F.L."/>
            <person name="Kioshima E.S."/>
            <person name="Abadio A.K."/>
            <person name="Fernandes L."/>
            <person name="Derengowski L.S."/>
            <person name="Ferreira K.S."/>
            <person name="Souza R.C."/>
            <person name="Ruiz J.C."/>
            <person name="de Andrade N.C."/>
            <person name="Paes H.C."/>
            <person name="Nicola A.M."/>
            <person name="Albuquerque P."/>
            <person name="Gerber A.L."/>
            <person name="Martins V.P."/>
            <person name="Peconick L.D."/>
            <person name="Neto A.V."/>
            <person name="Chaucanez C.B."/>
            <person name="Silva P.A."/>
            <person name="Cunha O.L."/>
            <person name="de Oliveira F.F."/>
            <person name="dos Santos T.C."/>
            <person name="Barros A.L."/>
            <person name="Soares M.A."/>
            <person name="de Oliveira L.M."/>
            <person name="Marini M.M."/>
            <person name="Villalobos-Duno H."/>
            <person name="Cunha M.M."/>
            <person name="de Hoog S."/>
            <person name="da Silveira J.F."/>
            <person name="Henrissat B."/>
            <person name="Nino-Vega G.A."/>
            <person name="Cisalpino P.S."/>
            <person name="Mora-Montes H.M."/>
            <person name="Almeida S.R."/>
            <person name="Stajich J.E."/>
            <person name="Lopes-Bezerra L.M."/>
            <person name="Vasconcelos A.T."/>
            <person name="Felipe M.S."/>
        </authorList>
    </citation>
    <scope>NUCLEOTIDE SEQUENCE [LARGE SCALE GENOMIC DNA]</scope>
    <source>
        <strain evidence="2 3">1099-18</strain>
    </source>
</reference>